<dbReference type="PANTHER" id="PTHR36985">
    <property type="entry name" value="TRANSLOCATION AND ASSEMBLY MODULE SUBUNIT TAMB"/>
    <property type="match status" value="1"/>
</dbReference>
<dbReference type="GO" id="GO:0005886">
    <property type="term" value="C:plasma membrane"/>
    <property type="evidence" value="ECO:0007669"/>
    <property type="project" value="InterPro"/>
</dbReference>
<reference evidence="9" key="1">
    <citation type="submission" date="2018-05" db="EMBL/GenBank/DDBJ databases">
        <title>Ignatzschineria dubaiensis sp. nov., isolated from necrotic foot tissues of dromedaries (Camelus dromedarius) and associated maggots in Dubai, United Arab Emirates.</title>
        <authorList>
            <person name="Tsang C.C."/>
            <person name="Tang J.Y.M."/>
            <person name="Fong J.Y.H."/>
            <person name="Kinne J."/>
            <person name="Lee H.H."/>
            <person name="Joseph M."/>
            <person name="Jose S."/>
            <person name="Schuster R.K."/>
            <person name="Tang Y."/>
            <person name="Sivakumar S."/>
            <person name="Chen J.H.K."/>
            <person name="Teng J.L.L."/>
            <person name="Lau S.K.P."/>
            <person name="Wernery U."/>
            <person name="Woo P.C.Y."/>
        </authorList>
    </citation>
    <scope>NUCLEOTIDE SEQUENCE [LARGE SCALE GENOMIC DNA]</scope>
    <source>
        <strain evidence="9">KCTC 22644</strain>
    </source>
</reference>
<dbReference type="EMBL" id="QEWQ01000004">
    <property type="protein sequence ID" value="PWD81031.1"/>
    <property type="molecule type" value="Genomic_DNA"/>
</dbReference>
<organism evidence="8 9">
    <name type="scientific">Ignatzschineria ureiclastica</name>
    <dbReference type="NCBI Taxonomy" id="472582"/>
    <lineage>
        <taxon>Bacteria</taxon>
        <taxon>Pseudomonadati</taxon>
        <taxon>Pseudomonadota</taxon>
        <taxon>Gammaproteobacteria</taxon>
        <taxon>Cardiobacteriales</taxon>
        <taxon>Ignatzschineriaceae</taxon>
        <taxon>Ignatzschineria</taxon>
    </lineage>
</organism>
<keyword evidence="3 6" id="KW-1133">Transmembrane helix</keyword>
<feature type="compositionally biased region" description="Basic and acidic residues" evidence="5">
    <location>
        <begin position="1"/>
        <end position="29"/>
    </location>
</feature>
<dbReference type="InterPro" id="IPR007452">
    <property type="entry name" value="TamB_C"/>
</dbReference>
<name>A0A2U2AEF2_9GAMM</name>
<evidence type="ECO:0000256" key="4">
    <source>
        <dbReference type="ARBA" id="ARBA00023136"/>
    </source>
</evidence>
<keyword evidence="2 6" id="KW-0812">Transmembrane</keyword>
<feature type="compositionally biased region" description="Low complexity" evidence="5">
    <location>
        <begin position="31"/>
        <end position="46"/>
    </location>
</feature>
<dbReference type="GO" id="GO:0097347">
    <property type="term" value="C:TAM protein secretion complex"/>
    <property type="evidence" value="ECO:0007669"/>
    <property type="project" value="TreeGrafter"/>
</dbReference>
<accession>A0A2U2AEF2</accession>
<dbReference type="GO" id="GO:0009306">
    <property type="term" value="P:protein secretion"/>
    <property type="evidence" value="ECO:0007669"/>
    <property type="project" value="InterPro"/>
</dbReference>
<evidence type="ECO:0000256" key="3">
    <source>
        <dbReference type="ARBA" id="ARBA00022989"/>
    </source>
</evidence>
<dbReference type="AlphaFoldDB" id="A0A2U2AEF2"/>
<feature type="region of interest" description="Disordered" evidence="5">
    <location>
        <begin position="1"/>
        <end position="65"/>
    </location>
</feature>
<keyword evidence="4 6" id="KW-0472">Membrane</keyword>
<dbReference type="PANTHER" id="PTHR36985:SF1">
    <property type="entry name" value="TRANSLOCATION AND ASSEMBLY MODULE SUBUNIT TAMB"/>
    <property type="match status" value="1"/>
</dbReference>
<gene>
    <name evidence="8" type="ORF">DC083_08005</name>
</gene>
<comment type="caution">
    <text evidence="8">The sequence shown here is derived from an EMBL/GenBank/DDBJ whole genome shotgun (WGS) entry which is preliminary data.</text>
</comment>
<evidence type="ECO:0000256" key="6">
    <source>
        <dbReference type="SAM" id="Phobius"/>
    </source>
</evidence>
<evidence type="ECO:0000259" key="7">
    <source>
        <dbReference type="Pfam" id="PF04357"/>
    </source>
</evidence>
<dbReference type="Pfam" id="PF04357">
    <property type="entry name" value="TamB"/>
    <property type="match status" value="1"/>
</dbReference>
<dbReference type="OrthoDB" id="5555605at2"/>
<feature type="transmembrane region" description="Helical" evidence="6">
    <location>
        <begin position="71"/>
        <end position="98"/>
    </location>
</feature>
<comment type="subcellular location">
    <subcellularLocation>
        <location evidence="1">Membrane</location>
        <topology evidence="1">Single-pass membrane protein</topology>
    </subcellularLocation>
</comment>
<keyword evidence="9" id="KW-1185">Reference proteome</keyword>
<protein>
    <recommendedName>
        <fullName evidence="7">Translocation and assembly module TamB C-terminal domain-containing protein</fullName>
    </recommendedName>
</protein>
<dbReference type="Proteomes" id="UP000245020">
    <property type="component" value="Unassembled WGS sequence"/>
</dbReference>
<evidence type="ECO:0000256" key="1">
    <source>
        <dbReference type="ARBA" id="ARBA00004167"/>
    </source>
</evidence>
<sequence>MSDKAEKSSMNRNTDKVQHDSVQHSKEFTIQEASTTENQQNQTQEAVGDSKPEDTKKTKKPKKSKRRRRTLLGRFLTSILNLLLILIVAIVLLFFYLLDTESGLRTIVNVANHYFPQYVSIHNAEGQLGKRFTLEDVTLNLPNYEPLEIPQLTLDWNYGQLLEMTVAINHLEVEGANLNFTPIEKIEKIEEASEPFSLKSLNIPINAEIKTIDITNSTLKVDDFYLAMNDIQLTNAKLEDNHVTIENTVGDLQALVGSDVDLPFVVALNGNVDIPTETFDLNLAIYAQEAFISGNELNLALNTEVKGELEKFTADLNGRVDWANFLNDPILLKVDNEVTGLSDIKSYLHLKNLSNQIMLNSEWSAQNPLNVDLDLKMNAPYLSQLHPDISGSLMGNIDLKGEVLKPILVADVNISNINAFGLQLQSLLLKANHEDYNADILLQLDRMRFDTIYLALLKLQFDGSLTDEFDLDLLVENLEQAKSAKEADQSVNKIEVANIKEPDGEIDETLTYQENKPMALLPADDRQVLVKKMEYKVTGKADSHHFNFDLDSIVGTIKSDGIASLTDVFTDPTFTLYLQNSVVSSDFVGDYKLNKPAYFYYRAKNNTISLSSACYEQGYIVFCAEGGRSIEGVNTAVITLNNLPSSLIDSYLPPDLSINTKANVTIAGQFTTEEDFVGVVNLALSKGDIRYRFQGREVLIPLDKTLLEVHALPEKVTSNLNVDWGKYLRVQGKGEMNDLFKENLVDASVVANIPSFDWVSPLMPVLQDLGGEVLLKGKVQGPVAHPKMGANFSIKDGHLYIASLNSRLKAINLDVALQEGTPEFFIKGSVGTNKGTLNLDGYYNIANFSTELNASGDDIQLADSRDIKVMISPKVQFTGKHSGNIQRYQLKGSILIPELYYMHTSMGGGGSVVKVSEDTVIVGDGYDQKRSESFMDNFSMDLNVILGNDILVGAEGLKAHLSGGLKVLKDYGSQPIRGLGVINVGQGEFDIYGQVLQLDRGKIQFSGASITNPALDIQASRQFMNEIEGRELRVGVKVLGSAEAPRVELYSSPTMTDIEIASYLFLGRGPNLGSAAENLMLLNMLRKIAMGEPVSSSDTSIASKVGLTDLGFMETPNGHIGVGLGKRFANSFYVGLGVGVEEGESAFALLRYSFLKYFNVNAAFMSEGESVNLNYSRDF</sequence>
<feature type="domain" description="Translocation and assembly module TamB C-terminal" evidence="7">
    <location>
        <begin position="832"/>
        <end position="1179"/>
    </location>
</feature>
<proteinExistence type="predicted"/>
<evidence type="ECO:0000256" key="2">
    <source>
        <dbReference type="ARBA" id="ARBA00022692"/>
    </source>
</evidence>
<evidence type="ECO:0000256" key="5">
    <source>
        <dbReference type="SAM" id="MobiDB-lite"/>
    </source>
</evidence>
<evidence type="ECO:0000313" key="9">
    <source>
        <dbReference type="Proteomes" id="UP000245020"/>
    </source>
</evidence>
<evidence type="ECO:0000313" key="8">
    <source>
        <dbReference type="EMBL" id="PWD81031.1"/>
    </source>
</evidence>